<reference evidence="1 2" key="1">
    <citation type="submission" date="2024-02" db="EMBL/GenBank/DDBJ databases">
        <authorList>
            <person name="Chen Y."/>
            <person name="Shah S."/>
            <person name="Dougan E. K."/>
            <person name="Thang M."/>
            <person name="Chan C."/>
        </authorList>
    </citation>
    <scope>NUCLEOTIDE SEQUENCE [LARGE SCALE GENOMIC DNA]</scope>
</reference>
<name>A0ABP0NXV0_9DINO</name>
<dbReference type="EMBL" id="CAXAMM010031735">
    <property type="protein sequence ID" value="CAK9068608.1"/>
    <property type="molecule type" value="Genomic_DNA"/>
</dbReference>
<protein>
    <submittedName>
        <fullName evidence="1">Uncharacterized protein</fullName>
    </submittedName>
</protein>
<dbReference type="Proteomes" id="UP001642464">
    <property type="component" value="Unassembled WGS sequence"/>
</dbReference>
<evidence type="ECO:0000313" key="2">
    <source>
        <dbReference type="Proteomes" id="UP001642464"/>
    </source>
</evidence>
<proteinExistence type="predicted"/>
<accession>A0ABP0NXV0</accession>
<organism evidence="1 2">
    <name type="scientific">Durusdinium trenchii</name>
    <dbReference type="NCBI Taxonomy" id="1381693"/>
    <lineage>
        <taxon>Eukaryota</taxon>
        <taxon>Sar</taxon>
        <taxon>Alveolata</taxon>
        <taxon>Dinophyceae</taxon>
        <taxon>Suessiales</taxon>
        <taxon>Symbiodiniaceae</taxon>
        <taxon>Durusdinium</taxon>
    </lineage>
</organism>
<gene>
    <name evidence="1" type="ORF">SCF082_LOCUS34515</name>
</gene>
<sequence length="167" mass="17416">QRKLVALRVLPPALRTGFRPGGCLQAWRLLAFLAAAGRAGLRFPPGSGTPRRRVEESGVADGGGASLGAACVADDLSASSAVGCLRREERHWRRFCSRWNADREGAAKSLFVWLLLGTAKPGASGSLTGKGGDAFERRGIGYASCEATCAASSSSDASAKVLEARPK</sequence>
<feature type="non-terminal residue" evidence="1">
    <location>
        <position position="1"/>
    </location>
</feature>
<comment type="caution">
    <text evidence="1">The sequence shown here is derived from an EMBL/GenBank/DDBJ whole genome shotgun (WGS) entry which is preliminary data.</text>
</comment>
<evidence type="ECO:0000313" key="1">
    <source>
        <dbReference type="EMBL" id="CAK9068608.1"/>
    </source>
</evidence>
<keyword evidence="2" id="KW-1185">Reference proteome</keyword>